<protein>
    <submittedName>
        <fullName evidence="3">DNA-binding HxlR family transcriptional regulator</fullName>
    </submittedName>
</protein>
<evidence type="ECO:0000313" key="4">
    <source>
        <dbReference type="Proteomes" id="UP001140258"/>
    </source>
</evidence>
<feature type="domain" description="HTH marR-type" evidence="2">
    <location>
        <begin position="15"/>
        <end position="59"/>
    </location>
</feature>
<gene>
    <name evidence="3" type="ORF">M2325_000679</name>
</gene>
<organism evidence="3 4">
    <name type="scientific">Methanococcus voltae PS</name>
    <dbReference type="NCBI Taxonomy" id="523842"/>
    <lineage>
        <taxon>Archaea</taxon>
        <taxon>Methanobacteriati</taxon>
        <taxon>Methanobacteriota</taxon>
        <taxon>Methanomada group</taxon>
        <taxon>Methanococci</taxon>
        <taxon>Methanococcales</taxon>
        <taxon>Methanococcaceae</taxon>
        <taxon>Methanococcus</taxon>
    </lineage>
</organism>
<evidence type="ECO:0000256" key="1">
    <source>
        <dbReference type="SAM" id="MobiDB-lite"/>
    </source>
</evidence>
<dbReference type="Gene3D" id="1.10.10.10">
    <property type="entry name" value="Winged helix-like DNA-binding domain superfamily/Winged helix DNA-binding domain"/>
    <property type="match status" value="1"/>
</dbReference>
<dbReference type="Proteomes" id="UP001140258">
    <property type="component" value="Unassembled WGS sequence"/>
</dbReference>
<dbReference type="EMBL" id="JANUCQ010000002">
    <property type="protein sequence ID" value="MCS3921994.1"/>
    <property type="molecule type" value="Genomic_DNA"/>
</dbReference>
<name>A0ABT2EVL1_METVO</name>
<feature type="compositionally biased region" description="Low complexity" evidence="1">
    <location>
        <begin position="121"/>
        <end position="133"/>
    </location>
</feature>
<dbReference type="Pfam" id="PF01047">
    <property type="entry name" value="MarR"/>
    <property type="match status" value="1"/>
</dbReference>
<dbReference type="GO" id="GO:0003677">
    <property type="term" value="F:DNA binding"/>
    <property type="evidence" value="ECO:0007669"/>
    <property type="project" value="UniProtKB-KW"/>
</dbReference>
<dbReference type="InterPro" id="IPR036388">
    <property type="entry name" value="WH-like_DNA-bd_sf"/>
</dbReference>
<accession>A0ABT2EVL1</accession>
<dbReference type="RefSeq" id="WP_259051090.1">
    <property type="nucleotide sequence ID" value="NZ_JANUCQ010000002.1"/>
</dbReference>
<dbReference type="InterPro" id="IPR000835">
    <property type="entry name" value="HTH_MarR-typ"/>
</dbReference>
<evidence type="ECO:0000259" key="2">
    <source>
        <dbReference type="Pfam" id="PF01047"/>
    </source>
</evidence>
<sequence length="152" mass="17512">MDMLKIISKKHVKEIIYCLDENGELYVGQIGEILNVDRRNLSRLLAELAKSEIVINRKEEVEDNSLPKSYYKLSIKGENLKLILDIMNILNKDIERDIQFKLKELKRILEDKNEDLEDSGNNKNNMQSNNTINDNSGFVNTGNIGGNVKFQK</sequence>
<keyword evidence="4" id="KW-1185">Reference proteome</keyword>
<dbReference type="InterPro" id="IPR036390">
    <property type="entry name" value="WH_DNA-bd_sf"/>
</dbReference>
<feature type="region of interest" description="Disordered" evidence="1">
    <location>
        <begin position="115"/>
        <end position="138"/>
    </location>
</feature>
<keyword evidence="3" id="KW-0238">DNA-binding</keyword>
<comment type="caution">
    <text evidence="3">The sequence shown here is derived from an EMBL/GenBank/DDBJ whole genome shotgun (WGS) entry which is preliminary data.</text>
</comment>
<proteinExistence type="predicted"/>
<evidence type="ECO:0000313" key="3">
    <source>
        <dbReference type="EMBL" id="MCS3921994.1"/>
    </source>
</evidence>
<reference evidence="3" key="1">
    <citation type="submission" date="2022-08" db="EMBL/GenBank/DDBJ databases">
        <title>Genomic Encyclopedia of Type Strains, Phase V (KMG-V): Genome sequencing to study the core and pangenomes of soil and plant-associated prokaryotes.</title>
        <authorList>
            <person name="Whitman W."/>
        </authorList>
    </citation>
    <scope>NUCLEOTIDE SEQUENCE</scope>
    <source>
        <strain evidence="3">PS</strain>
    </source>
</reference>
<dbReference type="SUPFAM" id="SSF46785">
    <property type="entry name" value="Winged helix' DNA-binding domain"/>
    <property type="match status" value="1"/>
</dbReference>